<feature type="region of interest" description="Disordered" evidence="3">
    <location>
        <begin position="46"/>
        <end position="66"/>
    </location>
</feature>
<keyword evidence="5" id="KW-1185">Reference proteome</keyword>
<name>A0ABY5RZ99_9HYPH</name>
<comment type="similarity">
    <text evidence="1">Belongs to the ParD antitoxin family.</text>
</comment>
<evidence type="ECO:0000313" key="5">
    <source>
        <dbReference type="Proteomes" id="UP001017257"/>
    </source>
</evidence>
<evidence type="ECO:0000256" key="1">
    <source>
        <dbReference type="ARBA" id="ARBA00008580"/>
    </source>
</evidence>
<dbReference type="EMBL" id="CP102845">
    <property type="protein sequence ID" value="UVF21604.1"/>
    <property type="molecule type" value="Genomic_DNA"/>
</dbReference>
<dbReference type="InterPro" id="IPR022789">
    <property type="entry name" value="ParD"/>
</dbReference>
<proteinExistence type="inferred from homology"/>
<reference evidence="4" key="1">
    <citation type="submission" date="2022-08" db="EMBL/GenBank/DDBJ databases">
        <title>Microvirga terrae sp. nov., isolated from soil.</title>
        <authorList>
            <person name="Kim K.H."/>
            <person name="Seo Y.L."/>
            <person name="Kim J.M."/>
            <person name="Lee J.K."/>
            <person name="Han D.M."/>
            <person name="Jeon C.O."/>
        </authorList>
    </citation>
    <scope>NUCLEOTIDE SEQUENCE</scope>
    <source>
        <strain evidence="4">R24</strain>
    </source>
</reference>
<dbReference type="NCBIfam" id="TIGR02606">
    <property type="entry name" value="antidote_CC2985"/>
    <property type="match status" value="1"/>
</dbReference>
<organism evidence="4 5">
    <name type="scientific">Microvirga terrae</name>
    <dbReference type="NCBI Taxonomy" id="2740529"/>
    <lineage>
        <taxon>Bacteria</taxon>
        <taxon>Pseudomonadati</taxon>
        <taxon>Pseudomonadota</taxon>
        <taxon>Alphaproteobacteria</taxon>
        <taxon>Hyphomicrobiales</taxon>
        <taxon>Methylobacteriaceae</taxon>
        <taxon>Microvirga</taxon>
    </lineage>
</organism>
<accession>A0ABY5RZ99</accession>
<dbReference type="Pfam" id="PF03693">
    <property type="entry name" value="ParD_antitoxin"/>
    <property type="match status" value="1"/>
</dbReference>
<dbReference type="Proteomes" id="UP001017257">
    <property type="component" value="Chromosome"/>
</dbReference>
<dbReference type="InterPro" id="IPR010985">
    <property type="entry name" value="Ribbon_hlx_hlx"/>
</dbReference>
<dbReference type="Gene3D" id="6.10.10.120">
    <property type="entry name" value="Antitoxin ParD1-like"/>
    <property type="match status" value="1"/>
</dbReference>
<dbReference type="SUPFAM" id="SSF47598">
    <property type="entry name" value="Ribbon-helix-helix"/>
    <property type="match status" value="1"/>
</dbReference>
<keyword evidence="2" id="KW-1277">Toxin-antitoxin system</keyword>
<evidence type="ECO:0000256" key="3">
    <source>
        <dbReference type="SAM" id="MobiDB-lite"/>
    </source>
</evidence>
<dbReference type="PANTHER" id="PTHR36582:SF2">
    <property type="entry name" value="ANTITOXIN PARD"/>
    <property type="match status" value="1"/>
</dbReference>
<evidence type="ECO:0000313" key="4">
    <source>
        <dbReference type="EMBL" id="UVF21604.1"/>
    </source>
</evidence>
<dbReference type="InterPro" id="IPR038296">
    <property type="entry name" value="ParD_sf"/>
</dbReference>
<dbReference type="PANTHER" id="PTHR36582">
    <property type="entry name" value="ANTITOXIN PARD"/>
    <property type="match status" value="1"/>
</dbReference>
<dbReference type="RefSeq" id="WP_173947307.1">
    <property type="nucleotide sequence ID" value="NZ_CP102845.1"/>
</dbReference>
<gene>
    <name evidence="4" type="ORF">HPT29_011005</name>
</gene>
<protein>
    <submittedName>
        <fullName evidence="4">Type II toxin-antitoxin system ParD family antitoxin</fullName>
    </submittedName>
</protein>
<evidence type="ECO:0000256" key="2">
    <source>
        <dbReference type="ARBA" id="ARBA00022649"/>
    </source>
</evidence>
<sequence length="66" mass="7415">MPSKSTITASLTPELTAFIAAKVRSGRYRSASEVVRAALRLLDERESEIETKRSRSGKEKRDIHAR</sequence>